<dbReference type="AlphaFoldDB" id="A0AAV1BZ36"/>
<evidence type="ECO:0000256" key="9">
    <source>
        <dbReference type="ARBA" id="ARBA00023136"/>
    </source>
</evidence>
<dbReference type="GO" id="GO:0006511">
    <property type="term" value="P:ubiquitin-dependent protein catabolic process"/>
    <property type="evidence" value="ECO:0007669"/>
    <property type="project" value="UniProtKB-UniRule"/>
</dbReference>
<keyword evidence="5 11" id="KW-0479">Metal-binding</keyword>
<dbReference type="InterPro" id="IPR045103">
    <property type="entry name" value="RNF5/RNF185-like"/>
</dbReference>
<dbReference type="SMART" id="SM00184">
    <property type="entry name" value="RING"/>
    <property type="match status" value="1"/>
</dbReference>
<evidence type="ECO:0000256" key="12">
    <source>
        <dbReference type="SAM" id="MobiDB-lite"/>
    </source>
</evidence>
<evidence type="ECO:0000256" key="3">
    <source>
        <dbReference type="ARBA" id="ARBA00004906"/>
    </source>
</evidence>
<evidence type="ECO:0000256" key="5">
    <source>
        <dbReference type="ARBA" id="ARBA00022723"/>
    </source>
</evidence>
<keyword evidence="11" id="KW-0256">Endoplasmic reticulum</keyword>
<evidence type="ECO:0000313" key="15">
    <source>
        <dbReference type="Proteomes" id="UP001161247"/>
    </source>
</evidence>
<evidence type="ECO:0000256" key="2">
    <source>
        <dbReference type="ARBA" id="ARBA00004308"/>
    </source>
</evidence>
<dbReference type="PROSITE" id="PS50089">
    <property type="entry name" value="ZF_RING_2"/>
    <property type="match status" value="1"/>
</dbReference>
<comment type="pathway">
    <text evidence="3 11">Protein modification; protein ubiquitination.</text>
</comment>
<dbReference type="InterPro" id="IPR018957">
    <property type="entry name" value="Znf_C3HC4_RING-type"/>
</dbReference>
<keyword evidence="4 11" id="KW-0808">Transferase</keyword>
<evidence type="ECO:0000256" key="8">
    <source>
        <dbReference type="ARBA" id="ARBA00022833"/>
    </source>
</evidence>
<dbReference type="CDD" id="cd16745">
    <property type="entry name" value="RING-HC_AtRMA-like"/>
    <property type="match status" value="1"/>
</dbReference>
<accession>A0AAV1BZ36</accession>
<keyword evidence="7 11" id="KW-0833">Ubl conjugation pathway</keyword>
<evidence type="ECO:0000256" key="11">
    <source>
        <dbReference type="RuleBase" id="RU369090"/>
    </source>
</evidence>
<organism evidence="14 15">
    <name type="scientific">Oldenlandia corymbosa var. corymbosa</name>
    <dbReference type="NCBI Taxonomy" id="529605"/>
    <lineage>
        <taxon>Eukaryota</taxon>
        <taxon>Viridiplantae</taxon>
        <taxon>Streptophyta</taxon>
        <taxon>Embryophyta</taxon>
        <taxon>Tracheophyta</taxon>
        <taxon>Spermatophyta</taxon>
        <taxon>Magnoliopsida</taxon>
        <taxon>eudicotyledons</taxon>
        <taxon>Gunneridae</taxon>
        <taxon>Pentapetalae</taxon>
        <taxon>asterids</taxon>
        <taxon>lamiids</taxon>
        <taxon>Gentianales</taxon>
        <taxon>Rubiaceae</taxon>
        <taxon>Rubioideae</taxon>
        <taxon>Spermacoceae</taxon>
        <taxon>Hedyotis-Oldenlandia complex</taxon>
        <taxon>Oldenlandia</taxon>
    </lineage>
</organism>
<dbReference type="GO" id="GO:0005789">
    <property type="term" value="C:endoplasmic reticulum membrane"/>
    <property type="evidence" value="ECO:0007669"/>
    <property type="project" value="UniProtKB-SubCell"/>
</dbReference>
<evidence type="ECO:0000256" key="7">
    <source>
        <dbReference type="ARBA" id="ARBA00022786"/>
    </source>
</evidence>
<evidence type="ECO:0000259" key="13">
    <source>
        <dbReference type="PROSITE" id="PS50089"/>
    </source>
</evidence>
<reference evidence="14" key="1">
    <citation type="submission" date="2023-03" db="EMBL/GenBank/DDBJ databases">
        <authorList>
            <person name="Julca I."/>
        </authorList>
    </citation>
    <scope>NUCLEOTIDE SEQUENCE</scope>
</reference>
<proteinExistence type="predicted"/>
<dbReference type="GO" id="GO:0008270">
    <property type="term" value="F:zinc ion binding"/>
    <property type="evidence" value="ECO:0007669"/>
    <property type="project" value="UniProtKB-KW"/>
</dbReference>
<feature type="region of interest" description="Disordered" evidence="12">
    <location>
        <begin position="1"/>
        <end position="29"/>
    </location>
</feature>
<dbReference type="InterPro" id="IPR001841">
    <property type="entry name" value="Znf_RING"/>
</dbReference>
<feature type="compositionally biased region" description="Polar residues" evidence="12">
    <location>
        <begin position="1"/>
        <end position="14"/>
    </location>
</feature>
<dbReference type="InterPro" id="IPR017907">
    <property type="entry name" value="Znf_RING_CS"/>
</dbReference>
<evidence type="ECO:0000256" key="4">
    <source>
        <dbReference type="ARBA" id="ARBA00022679"/>
    </source>
</evidence>
<name>A0AAV1BZ36_OLDCO</name>
<dbReference type="Proteomes" id="UP001161247">
    <property type="component" value="Chromosome 1"/>
</dbReference>
<gene>
    <name evidence="14" type="ORF">OLC1_LOCUS1175</name>
</gene>
<dbReference type="SUPFAM" id="SSF57850">
    <property type="entry name" value="RING/U-box"/>
    <property type="match status" value="1"/>
</dbReference>
<comment type="domain">
    <text evidence="11">The RING-type zinc finger domain is responsible for E3 ligase activity.</text>
</comment>
<keyword evidence="8 11" id="KW-0862">Zinc</keyword>
<dbReference type="Gene3D" id="3.30.40.10">
    <property type="entry name" value="Zinc/RING finger domain, C3HC4 (zinc finger)"/>
    <property type="match status" value="1"/>
</dbReference>
<keyword evidence="6 10" id="KW-0863">Zinc-finger</keyword>
<feature type="domain" description="RING-type" evidence="13">
    <location>
        <begin position="45"/>
        <end position="93"/>
    </location>
</feature>
<comment type="catalytic activity">
    <reaction evidence="1 11">
        <text>S-ubiquitinyl-[E2 ubiquitin-conjugating enzyme]-L-cysteine + [acceptor protein]-L-lysine = [E2 ubiquitin-conjugating enzyme]-L-cysteine + N(6)-ubiquitinyl-[acceptor protein]-L-lysine.</text>
        <dbReference type="EC" id="2.3.2.27"/>
    </reaction>
</comment>
<sequence length="273" mass="30016">MESPQRFSEPSVNFQYEEEDSIKQKSSSIPAPTIASENLSGGFDCNICLDSAHDPVVTLCGHLYCWPCIYKWLQVQNSSAVDSGDRPKCPVCKTSISNSSVVPLYGRGTSSAESESTKLQLGSAIPHRPPAIGANSQPSNAAAMGTYPHQQLHPNLFNPQPEPFQPQQYFQPQLPAFHQQPYFTHPFGSHASIGQSGIGNTAMTSFYSPTIGMFGEMVFSGIFGSSGPNLFAPAYPTYSSPRRVRRQELQVEKSLWRLNMFLVVCLVLCLLLF</sequence>
<dbReference type="EC" id="2.3.2.27" evidence="11"/>
<keyword evidence="15" id="KW-1185">Reference proteome</keyword>
<dbReference type="EMBL" id="OX459118">
    <property type="protein sequence ID" value="CAI9088649.1"/>
    <property type="molecule type" value="Genomic_DNA"/>
</dbReference>
<comment type="subcellular location">
    <subcellularLocation>
        <location evidence="2">Endomembrane system</location>
    </subcellularLocation>
    <subcellularLocation>
        <location evidence="11">Endoplasmic reticulum membrane</location>
        <topology evidence="11">Single-pass type IV membrane protein</topology>
    </subcellularLocation>
</comment>
<keyword evidence="9" id="KW-0472">Membrane</keyword>
<dbReference type="PANTHER" id="PTHR12313">
    <property type="entry name" value="E3 UBIQUITIN-PROTEIN LIGASE RNF5-RELATED"/>
    <property type="match status" value="1"/>
</dbReference>
<protein>
    <recommendedName>
        <fullName evidence="11">E3 ubiquitin-protein ligase RMA</fullName>
        <ecNumber evidence="11">2.3.2.27</ecNumber>
    </recommendedName>
    <alternativeName>
        <fullName evidence="11">Protein RING membrane-anchor</fullName>
    </alternativeName>
    <alternativeName>
        <fullName evidence="11">RING-type E3 ubiquitin transferase RMA</fullName>
    </alternativeName>
</protein>
<evidence type="ECO:0000256" key="10">
    <source>
        <dbReference type="PROSITE-ProRule" id="PRU00175"/>
    </source>
</evidence>
<dbReference type="GO" id="GO:0061630">
    <property type="term" value="F:ubiquitin protein ligase activity"/>
    <property type="evidence" value="ECO:0007669"/>
    <property type="project" value="UniProtKB-UniRule"/>
</dbReference>
<dbReference type="PROSITE" id="PS00518">
    <property type="entry name" value="ZF_RING_1"/>
    <property type="match status" value="1"/>
</dbReference>
<dbReference type="InterPro" id="IPR013083">
    <property type="entry name" value="Znf_RING/FYVE/PHD"/>
</dbReference>
<comment type="function">
    <text evidence="11">E3 ubiquitin-protein ligase.</text>
</comment>
<dbReference type="Pfam" id="PF00097">
    <property type="entry name" value="zf-C3HC4"/>
    <property type="match status" value="1"/>
</dbReference>
<evidence type="ECO:0000256" key="6">
    <source>
        <dbReference type="ARBA" id="ARBA00022771"/>
    </source>
</evidence>
<evidence type="ECO:0000256" key="1">
    <source>
        <dbReference type="ARBA" id="ARBA00000900"/>
    </source>
</evidence>
<evidence type="ECO:0000313" key="14">
    <source>
        <dbReference type="EMBL" id="CAI9088649.1"/>
    </source>
</evidence>